<evidence type="ECO:0000256" key="3">
    <source>
        <dbReference type="ARBA" id="ARBA00023163"/>
    </source>
</evidence>
<evidence type="ECO:0000256" key="5">
    <source>
        <dbReference type="HAMAP-Rule" id="MF_00320"/>
    </source>
</evidence>
<feature type="domain" description="4Fe-4S ferredoxin-type" evidence="6">
    <location>
        <begin position="192"/>
        <end position="222"/>
    </location>
</feature>
<dbReference type="Pfam" id="PF00037">
    <property type="entry name" value="Fer4"/>
    <property type="match status" value="1"/>
</dbReference>
<dbReference type="InterPro" id="IPR036643">
    <property type="entry name" value="RNApol_insert_sf"/>
</dbReference>
<dbReference type="GO" id="GO:0016491">
    <property type="term" value="F:oxidoreductase activity"/>
    <property type="evidence" value="ECO:0007669"/>
    <property type="project" value="UniProtKB-ARBA"/>
</dbReference>
<evidence type="ECO:0000313" key="7">
    <source>
        <dbReference type="EMBL" id="ABK15388.1"/>
    </source>
</evidence>
<evidence type="ECO:0000256" key="1">
    <source>
        <dbReference type="ARBA" id="ARBA00022478"/>
    </source>
</evidence>
<dbReference type="InterPro" id="IPR036603">
    <property type="entry name" value="RBP11-like"/>
</dbReference>
<dbReference type="EMBL" id="CP000477">
    <property type="protein sequence ID" value="ABK15388.1"/>
    <property type="molecule type" value="Genomic_DNA"/>
</dbReference>
<dbReference type="CDD" id="cd07030">
    <property type="entry name" value="RNAP_D"/>
    <property type="match status" value="1"/>
</dbReference>
<dbReference type="Pfam" id="PF01000">
    <property type="entry name" value="RNA_pol_A_bac"/>
    <property type="match status" value="1"/>
</dbReference>
<keyword evidence="5" id="KW-0003">3Fe-4S</keyword>
<dbReference type="InterPro" id="IPR011263">
    <property type="entry name" value="DNA-dir_RNA_pol_RpoA/D/Rpb3"/>
</dbReference>
<feature type="domain" description="4Fe-4S ferredoxin-type" evidence="6">
    <location>
        <begin position="162"/>
        <end position="191"/>
    </location>
</feature>
<evidence type="ECO:0000256" key="4">
    <source>
        <dbReference type="ARBA" id="ARBA00025804"/>
    </source>
</evidence>
<dbReference type="Gene3D" id="2.170.120.12">
    <property type="entry name" value="DNA-directed RNA polymerase, insert domain"/>
    <property type="match status" value="1"/>
</dbReference>
<dbReference type="SMART" id="SM00662">
    <property type="entry name" value="RPOLD"/>
    <property type="match status" value="1"/>
</dbReference>
<comment type="subunit">
    <text evidence="5">Part of the RNA polymerase complex.</text>
</comment>
<keyword evidence="5 7" id="KW-0548">Nucleotidyltransferase</keyword>
<dbReference type="HAMAP" id="MF_00320">
    <property type="entry name" value="RNApol_arch_Rpo3"/>
    <property type="match status" value="1"/>
</dbReference>
<keyword evidence="3 5" id="KW-0804">Transcription</keyword>
<dbReference type="Proteomes" id="UP000000674">
    <property type="component" value="Chromosome"/>
</dbReference>
<dbReference type="SUPFAM" id="SSF55257">
    <property type="entry name" value="RBP11-like subunits of RNA polymerase"/>
    <property type="match status" value="1"/>
</dbReference>
<dbReference type="SUPFAM" id="SSF56553">
    <property type="entry name" value="Insert subdomain of RNA polymerase alpha subunit"/>
    <property type="match status" value="1"/>
</dbReference>
<dbReference type="NCBIfam" id="NF001988">
    <property type="entry name" value="PRK00783.1"/>
    <property type="match status" value="1"/>
</dbReference>
<name>A0B9L4_METTP</name>
<dbReference type="GO" id="GO:0046872">
    <property type="term" value="F:metal ion binding"/>
    <property type="evidence" value="ECO:0007669"/>
    <property type="project" value="UniProtKB-KW"/>
</dbReference>
<dbReference type="OrthoDB" id="84933at2157"/>
<comment type="catalytic activity">
    <reaction evidence="5">
        <text>RNA(n) + a ribonucleoside 5'-triphosphate = RNA(n+1) + diphosphate</text>
        <dbReference type="Rhea" id="RHEA:21248"/>
        <dbReference type="Rhea" id="RHEA-COMP:14527"/>
        <dbReference type="Rhea" id="RHEA-COMP:17342"/>
        <dbReference type="ChEBI" id="CHEBI:33019"/>
        <dbReference type="ChEBI" id="CHEBI:61557"/>
        <dbReference type="ChEBI" id="CHEBI:140395"/>
        <dbReference type="EC" id="2.7.7.6"/>
    </reaction>
</comment>
<evidence type="ECO:0000256" key="2">
    <source>
        <dbReference type="ARBA" id="ARBA00022490"/>
    </source>
</evidence>
<comment type="subcellular location">
    <subcellularLocation>
        <location evidence="5">Cytoplasm</location>
    </subcellularLocation>
</comment>
<dbReference type="PANTHER" id="PTHR11800:SF2">
    <property type="entry name" value="DNA-DIRECTED RNA POLYMERASE II SUBUNIT RPB3"/>
    <property type="match status" value="1"/>
</dbReference>
<dbReference type="STRING" id="349307.Mthe_1621"/>
<dbReference type="Pfam" id="PF01193">
    <property type="entry name" value="RNA_pol_L"/>
    <property type="match status" value="1"/>
</dbReference>
<dbReference type="Gene3D" id="3.30.1360.10">
    <property type="entry name" value="RNA polymerase, RBP11-like subunit"/>
    <property type="match status" value="1"/>
</dbReference>
<feature type="binding site" evidence="5">
    <location>
        <position position="205"/>
    </location>
    <ligand>
        <name>[3Fe-4S] cluster</name>
        <dbReference type="ChEBI" id="CHEBI:21137"/>
    </ligand>
</feature>
<dbReference type="GO" id="GO:0003899">
    <property type="term" value="F:DNA-directed RNA polymerase activity"/>
    <property type="evidence" value="ECO:0007669"/>
    <property type="project" value="UniProtKB-UniRule"/>
</dbReference>
<dbReference type="EC" id="2.7.7.6" evidence="5"/>
<dbReference type="InterPro" id="IPR017900">
    <property type="entry name" value="4Fe4S_Fe_S_CS"/>
</dbReference>
<feature type="binding site" evidence="5">
    <location>
        <position position="208"/>
    </location>
    <ligand>
        <name>[3Fe-4S] cluster</name>
        <dbReference type="ChEBI" id="CHEBI:21137"/>
    </ligand>
</feature>
<keyword evidence="5" id="KW-0408">Iron</keyword>
<keyword evidence="2 5" id="KW-0963">Cytoplasm</keyword>
<dbReference type="GO" id="GO:0005737">
    <property type="term" value="C:cytoplasm"/>
    <property type="evidence" value="ECO:0007669"/>
    <property type="project" value="UniProtKB-SubCell"/>
</dbReference>
<organism evidence="7 8">
    <name type="scientific">Methanothrix thermoacetophila (strain DSM 6194 / JCM 14653 / NBRC 101360 / PT)</name>
    <name type="common">Methanosaeta thermophila</name>
    <dbReference type="NCBI Taxonomy" id="349307"/>
    <lineage>
        <taxon>Archaea</taxon>
        <taxon>Methanobacteriati</taxon>
        <taxon>Methanobacteriota</taxon>
        <taxon>Stenosarchaea group</taxon>
        <taxon>Methanomicrobia</taxon>
        <taxon>Methanotrichales</taxon>
        <taxon>Methanotrichaceae</taxon>
        <taxon>Methanothrix</taxon>
    </lineage>
</organism>
<dbReference type="PANTHER" id="PTHR11800">
    <property type="entry name" value="DNA-DIRECTED RNA POLYMERASE"/>
    <property type="match status" value="1"/>
</dbReference>
<dbReference type="InterPro" id="IPR050518">
    <property type="entry name" value="Rpo3/RPB3_RNA_Pol_subunit"/>
</dbReference>
<dbReference type="KEGG" id="mtp:Mthe_1621"/>
<keyword evidence="5" id="KW-0411">Iron-sulfur</keyword>
<sequence length="264" mass="28781">MNVELIELRDDRVRFLLTGVTPAFANAIRRSCIAEVPKLAIDEISIYENTSVLFDEQIALRLGLVPIRADDLSVYSTPDECQCGGIGCPGCRIDFMLTAEGPATVHSRDIKFSDPSVRAAFDNIPLVVLGEGEKLVIEGFATLRTGKEHAKWQAGTLCGYKNLPSIEISGCNNCGRCVKVCPRGVLVLDENDSIKVRDITECSLCRLCVEECDQRAISVVPLEDAFIMSIESDGSINAKDLVRMAAEELKKKALALQDTLASIS</sequence>
<accession>A0B9L4</accession>
<dbReference type="GO" id="GO:0003677">
    <property type="term" value="F:DNA binding"/>
    <property type="evidence" value="ECO:0007669"/>
    <property type="project" value="UniProtKB-UniRule"/>
</dbReference>
<evidence type="ECO:0000313" key="8">
    <source>
        <dbReference type="Proteomes" id="UP000000674"/>
    </source>
</evidence>
<dbReference type="GO" id="GO:0046983">
    <property type="term" value="F:protein dimerization activity"/>
    <property type="evidence" value="ECO:0007669"/>
    <property type="project" value="InterPro"/>
</dbReference>
<dbReference type="AlphaFoldDB" id="A0B9L4"/>
<feature type="binding site" evidence="5">
    <location>
        <position position="202"/>
    </location>
    <ligand>
        <name>[3Fe-4S] cluster</name>
        <dbReference type="ChEBI" id="CHEBI:21137"/>
    </ligand>
</feature>
<dbReference type="InterPro" id="IPR017896">
    <property type="entry name" value="4Fe4S_Fe-S-bd"/>
</dbReference>
<comment type="function">
    <text evidence="5">DNA-dependent RNA polymerase (RNAP) catalyzes the transcription of DNA into RNA using the four ribonucleoside triphosphates as substrates.</text>
</comment>
<keyword evidence="5" id="KW-0479">Metal-binding</keyword>
<dbReference type="InterPro" id="IPR022842">
    <property type="entry name" value="RNAP_Rpo3/Rpb3/RPAC1"/>
</dbReference>
<dbReference type="HOGENOM" id="CLU_038421_3_1_2"/>
<dbReference type="GO" id="GO:0000428">
    <property type="term" value="C:DNA-directed RNA polymerase complex"/>
    <property type="evidence" value="ECO:0007669"/>
    <property type="project" value="UniProtKB-KW"/>
</dbReference>
<dbReference type="GO" id="GO:0051538">
    <property type="term" value="F:3 iron, 4 sulfur cluster binding"/>
    <property type="evidence" value="ECO:0007669"/>
    <property type="project" value="UniProtKB-KW"/>
</dbReference>
<dbReference type="GO" id="GO:0006351">
    <property type="term" value="P:DNA-templated transcription"/>
    <property type="evidence" value="ECO:0007669"/>
    <property type="project" value="UniProtKB-UniRule"/>
</dbReference>
<protein>
    <recommendedName>
        <fullName evidence="5">DNA-directed RNA polymerase subunit Rpo3</fullName>
        <ecNumber evidence="5">2.7.7.6</ecNumber>
    </recommendedName>
    <alternativeName>
        <fullName evidence="5">DNA-directed RNA polymerase subunit D</fullName>
    </alternativeName>
</protein>
<proteinExistence type="inferred from homology"/>
<comment type="similarity">
    <text evidence="4 5">Belongs to the archaeal Rpo3/eukaryotic RPB3 RNA polymerase subunit family.</text>
</comment>
<dbReference type="Gene3D" id="3.30.70.3110">
    <property type="match status" value="1"/>
</dbReference>
<keyword evidence="1 5" id="KW-0240">DNA-directed RNA polymerase</keyword>
<evidence type="ECO:0000259" key="6">
    <source>
        <dbReference type="PROSITE" id="PS51379"/>
    </source>
</evidence>
<dbReference type="PROSITE" id="PS00198">
    <property type="entry name" value="4FE4S_FER_1"/>
    <property type="match status" value="1"/>
</dbReference>
<comment type="cofactor">
    <cofactor evidence="5">
        <name>[3Fe-4S] cluster</name>
        <dbReference type="ChEBI" id="CHEBI:21137"/>
    </cofactor>
    <text evidence="5">Binds 1 [3Fe-4S] cluster.</text>
</comment>
<dbReference type="InterPro" id="IPR011262">
    <property type="entry name" value="DNA-dir_RNA_pol_insert"/>
</dbReference>
<dbReference type="PROSITE" id="PS51379">
    <property type="entry name" value="4FE4S_FER_2"/>
    <property type="match status" value="2"/>
</dbReference>
<reference evidence="7 8" key="1">
    <citation type="submission" date="2006-10" db="EMBL/GenBank/DDBJ databases">
        <title>Complete sequence of Methanosaeta thermophila PT.</title>
        <authorList>
            <consortium name="US DOE Joint Genome Institute"/>
            <person name="Copeland A."/>
            <person name="Lucas S."/>
            <person name="Lapidus A."/>
            <person name="Barry K."/>
            <person name="Detter J.C."/>
            <person name="Glavina del Rio T."/>
            <person name="Hammon N."/>
            <person name="Israni S."/>
            <person name="Pitluck S."/>
            <person name="Chain P."/>
            <person name="Malfatti S."/>
            <person name="Shin M."/>
            <person name="Vergez L."/>
            <person name="Schmutz J."/>
            <person name="Larimer F."/>
            <person name="Land M."/>
            <person name="Hauser L."/>
            <person name="Kyrpides N."/>
            <person name="Kim E."/>
            <person name="Smith K.S."/>
            <person name="Ingram-Smith C."/>
            <person name="Richardson P."/>
        </authorList>
    </citation>
    <scope>NUCLEOTIDE SEQUENCE [LARGE SCALE GENOMIC DNA]</scope>
    <source>
        <strain evidence="8">DSM 6194 / JCM 14653 / NBRC 101360 / PT</strain>
    </source>
</reference>
<keyword evidence="5 7" id="KW-0808">Transferase</keyword>
<keyword evidence="8" id="KW-1185">Reference proteome</keyword>
<gene>
    <name evidence="5" type="primary">rpo3</name>
    <name evidence="5" type="synonym">rpoD</name>
    <name evidence="7" type="ordered locus">Mthe_1621</name>
</gene>